<dbReference type="Gene3D" id="3.30.1540.20">
    <property type="entry name" value="MutL, C-terminal domain, dimerisation subdomain"/>
    <property type="match status" value="1"/>
</dbReference>
<dbReference type="PROSITE" id="PS00058">
    <property type="entry name" value="DNA_MISMATCH_REPAIR_1"/>
    <property type="match status" value="1"/>
</dbReference>
<dbReference type="SMART" id="SM00853">
    <property type="entry name" value="MutL_C"/>
    <property type="match status" value="1"/>
</dbReference>
<evidence type="ECO:0000256" key="2">
    <source>
        <dbReference type="ARBA" id="ARBA00022763"/>
    </source>
</evidence>
<dbReference type="InterPro" id="IPR038973">
    <property type="entry name" value="MutL/Mlh/Pms-like"/>
</dbReference>
<dbReference type="SMART" id="SM01340">
    <property type="entry name" value="DNA_mis_repair"/>
    <property type="match status" value="1"/>
</dbReference>
<dbReference type="InterPro" id="IPR037198">
    <property type="entry name" value="MutL_C_sf"/>
</dbReference>
<dbReference type="FunFam" id="3.30.1370.100:FF:000001">
    <property type="entry name" value="Mismatch repair endonuclease pms1, putative"/>
    <property type="match status" value="1"/>
</dbReference>
<dbReference type="PANTHER" id="PTHR10073:SF52">
    <property type="entry name" value="MISMATCH REPAIR ENDONUCLEASE PMS2"/>
    <property type="match status" value="1"/>
</dbReference>
<dbReference type="CDD" id="cd03484">
    <property type="entry name" value="MutL_Trans_hPMS_2_like"/>
    <property type="match status" value="1"/>
</dbReference>
<dbReference type="GO" id="GO:0032389">
    <property type="term" value="C:MutLalpha complex"/>
    <property type="evidence" value="ECO:0007669"/>
    <property type="project" value="TreeGrafter"/>
</dbReference>
<sequence>MATIKAIDQTSVHRLHSGQVVLDLQSAVKELVENAIDAGATSVGEDNGLDSVEVTDNGSGIKEEDWDGVALKHHTSKLPSLEDLAHVETFGFRGEALSALCALCESVTVKTATSETAPMGALLSLGRDGRLLSTSKEARSRGTTITLSGLFRPLPVRRKEFERTAKREFAKALGILTAYALVPASVGDGRKGLTDRKRNTVLTTDGRGGVRASVSALWGAKALSGLVDLDLNFDVEVDRAMARREGLDVSSQPVRVTGLISSAAQGQGRASSDRQYTYINGRPCNLPQVMKAVNEVYKTYNISQVPLAVLDFRLPPESVDINVSPDKRTVFVHSERNLIAALREALDQFYAPTRSNFAVGGASQIHTMLASQKPVIDDEAEEDNEEGSEDGDAGGGEDEERGEEEGGEEPSRNGAGSEEEDEPQPAPRKRRPDTIVATLDTTTASWSPQKRPRTSLLDKLKSYRSSATPAPASAIPADGSPEPESEPEPEPEPEAEENGAENEDIDMDEPEEEEPPSRSSRTSRSSASLVKESPLQRFWNNATRRSRQEEGVEEAVVVKEAPSQIERTSRRTEMLSQLRRRRDASEESEEEPQPQSDGEDEVEEVQVKISESQIPRPIQRIPGTTGIDRSPSPAVSREASVAEESAEAVGDDEGPATEGTAERRTVEPGHSSQEVDDLCCDSPAVGQAAPEEREAVHVDDPTGGYRDEITSTLPASEATLRFDMEQVRRRWASLSLSPQPKTDVATKLKKGQATSAAGVQNRDLASAEAALSRSIDKADFARMRILGQFNRGFIIAALPSSTEGEEDLYIIDQHASDEKYNFETLQRTHRIQAQALLAPKVLQLSAGDEITLLEHQDVVERNGFELKYDPDGVPGRRVKLCAVPVSRDTVFDESDLAELIHHINDGHDNPRTSKARAMFAMRACRRSVMIGTALAKPKMEQLVRNMGTIDQPWNCPHGRPTMRHLTTVEPSDQSGRGRIDWSKVEL</sequence>
<dbReference type="InterPro" id="IPR002099">
    <property type="entry name" value="MutL/Mlh/PMS"/>
</dbReference>
<dbReference type="GO" id="GO:0140664">
    <property type="term" value="F:ATP-dependent DNA damage sensor activity"/>
    <property type="evidence" value="ECO:0007669"/>
    <property type="project" value="InterPro"/>
</dbReference>
<dbReference type="Gene3D" id="3.30.230.10">
    <property type="match status" value="1"/>
</dbReference>
<dbReference type="EMBL" id="ALBS01000304">
    <property type="protein sequence ID" value="EJT46101.1"/>
    <property type="molecule type" value="Genomic_DNA"/>
</dbReference>
<dbReference type="InterPro" id="IPR042120">
    <property type="entry name" value="MutL_C_dimsub"/>
</dbReference>
<dbReference type="SUPFAM" id="SSF55874">
    <property type="entry name" value="ATPase domain of HSP90 chaperone/DNA topoisomerase II/histidine kinase"/>
    <property type="match status" value="1"/>
</dbReference>
<dbReference type="InterPro" id="IPR042121">
    <property type="entry name" value="MutL_C_regsub"/>
</dbReference>
<dbReference type="InterPro" id="IPR020568">
    <property type="entry name" value="Ribosomal_Su5_D2-typ_SF"/>
</dbReference>
<dbReference type="SUPFAM" id="SSF118116">
    <property type="entry name" value="DNA mismatch repair protein MutL"/>
    <property type="match status" value="1"/>
</dbReference>
<accession>J5SKH0</accession>
<dbReference type="GO" id="GO:0061982">
    <property type="term" value="P:meiosis I cell cycle process"/>
    <property type="evidence" value="ECO:0007669"/>
    <property type="project" value="UniProtKB-ARBA"/>
</dbReference>
<name>J5SKH0_TRIAS</name>
<evidence type="ECO:0000259" key="5">
    <source>
        <dbReference type="SMART" id="SM01340"/>
    </source>
</evidence>
<feature type="compositionally biased region" description="Acidic residues" evidence="3">
    <location>
        <begin position="644"/>
        <end position="655"/>
    </location>
</feature>
<dbReference type="SUPFAM" id="SSF54211">
    <property type="entry name" value="Ribosomal protein S5 domain 2-like"/>
    <property type="match status" value="1"/>
</dbReference>
<dbReference type="RefSeq" id="XP_014177519.1">
    <property type="nucleotide sequence ID" value="XM_014322044.1"/>
</dbReference>
<gene>
    <name evidence="6" type="ORF">A1Q1_05312</name>
</gene>
<dbReference type="OrthoDB" id="10263226at2759"/>
<feature type="compositionally biased region" description="Basic and acidic residues" evidence="3">
    <location>
        <begin position="690"/>
        <end position="707"/>
    </location>
</feature>
<dbReference type="InterPro" id="IPR036890">
    <property type="entry name" value="HATPase_C_sf"/>
</dbReference>
<reference evidence="6 7" key="1">
    <citation type="journal article" date="2012" name="Eukaryot. Cell">
        <title>Draft genome sequence of CBS 2479, the standard type strain of Trichosporon asahii.</title>
        <authorList>
            <person name="Yang R.Y."/>
            <person name="Li H.T."/>
            <person name="Zhu H."/>
            <person name="Zhou G.P."/>
            <person name="Wang M."/>
            <person name="Wang L."/>
        </authorList>
    </citation>
    <scope>NUCLEOTIDE SEQUENCE [LARGE SCALE GENOMIC DNA]</scope>
    <source>
        <strain evidence="7">ATCC 90039 / CBS 2479 / JCM 2466 / KCTC 7840 / NCYC 2677 / UAMH 7654</strain>
    </source>
</reference>
<keyword evidence="2" id="KW-0227">DNA damage</keyword>
<feature type="compositionally biased region" description="Acidic residues" evidence="3">
    <location>
        <begin position="377"/>
        <end position="408"/>
    </location>
</feature>
<dbReference type="GO" id="GO:0006298">
    <property type="term" value="P:mismatch repair"/>
    <property type="evidence" value="ECO:0007669"/>
    <property type="project" value="InterPro"/>
</dbReference>
<dbReference type="Pfam" id="PF13589">
    <property type="entry name" value="HATPase_c_3"/>
    <property type="match status" value="1"/>
</dbReference>
<dbReference type="AlphaFoldDB" id="J5SKH0"/>
<dbReference type="KEGG" id="tasa:A1Q1_05312"/>
<dbReference type="VEuPathDB" id="FungiDB:A1Q1_05312"/>
<feature type="compositionally biased region" description="Polar residues" evidence="3">
    <location>
        <begin position="439"/>
        <end position="448"/>
    </location>
</feature>
<dbReference type="InterPro" id="IPR014790">
    <property type="entry name" value="MutL_C"/>
</dbReference>
<dbReference type="CDD" id="cd16926">
    <property type="entry name" value="HATPase_MutL-MLH-PMS-like"/>
    <property type="match status" value="1"/>
</dbReference>
<dbReference type="Proteomes" id="UP000002748">
    <property type="component" value="Unassembled WGS sequence"/>
</dbReference>
<evidence type="ECO:0000259" key="4">
    <source>
        <dbReference type="SMART" id="SM00853"/>
    </source>
</evidence>
<feature type="compositionally biased region" description="Basic and acidic residues" evidence="3">
    <location>
        <begin position="975"/>
        <end position="986"/>
    </location>
</feature>
<feature type="compositionally biased region" description="Low complexity" evidence="3">
    <location>
        <begin position="465"/>
        <end position="480"/>
    </location>
</feature>
<evidence type="ECO:0000313" key="7">
    <source>
        <dbReference type="Proteomes" id="UP000002748"/>
    </source>
</evidence>
<dbReference type="Gene3D" id="3.30.1370.100">
    <property type="entry name" value="MutL, C-terminal domain, regulatory subdomain"/>
    <property type="match status" value="1"/>
</dbReference>
<feature type="region of interest" description="Disordered" evidence="3">
    <location>
        <begin position="375"/>
        <end position="707"/>
    </location>
</feature>
<evidence type="ECO:0000256" key="3">
    <source>
        <dbReference type="SAM" id="MobiDB-lite"/>
    </source>
</evidence>
<feature type="compositionally biased region" description="Low complexity" evidence="3">
    <location>
        <begin position="629"/>
        <end position="643"/>
    </location>
</feature>
<comment type="caution">
    <text evidence="6">The sequence shown here is derived from an EMBL/GenBank/DDBJ whole genome shotgun (WGS) entry which is preliminary data.</text>
</comment>
<dbReference type="PANTHER" id="PTHR10073">
    <property type="entry name" value="DNA MISMATCH REPAIR PROTEIN MLH, PMS, MUTL"/>
    <property type="match status" value="1"/>
</dbReference>
<dbReference type="Pfam" id="PF01119">
    <property type="entry name" value="DNA_mis_repair"/>
    <property type="match status" value="1"/>
</dbReference>
<dbReference type="InterPro" id="IPR014721">
    <property type="entry name" value="Ribsml_uS5_D2-typ_fold_subgr"/>
</dbReference>
<protein>
    <submittedName>
        <fullName evidence="6">Uncharacterized protein</fullName>
    </submittedName>
</protein>
<dbReference type="GO" id="GO:0016887">
    <property type="term" value="F:ATP hydrolysis activity"/>
    <property type="evidence" value="ECO:0007669"/>
    <property type="project" value="InterPro"/>
</dbReference>
<dbReference type="FunFam" id="3.30.565.10:FF:000017">
    <property type="entry name" value="PMS1 homolog 1, mismatch repair system component"/>
    <property type="match status" value="1"/>
</dbReference>
<dbReference type="HOGENOM" id="CLU_004131_0_0_1"/>
<comment type="similarity">
    <text evidence="1">Belongs to the DNA mismatch repair MutL/HexB family.</text>
</comment>
<organism evidence="6 7">
    <name type="scientific">Trichosporon asahii var. asahii (strain ATCC 90039 / CBS 2479 / JCM 2466 / KCTC 7840 / NBRC 103889/ NCYC 2677 / UAMH 7654)</name>
    <name type="common">Yeast</name>
    <dbReference type="NCBI Taxonomy" id="1186058"/>
    <lineage>
        <taxon>Eukaryota</taxon>
        <taxon>Fungi</taxon>
        <taxon>Dikarya</taxon>
        <taxon>Basidiomycota</taxon>
        <taxon>Agaricomycotina</taxon>
        <taxon>Tremellomycetes</taxon>
        <taxon>Trichosporonales</taxon>
        <taxon>Trichosporonaceae</taxon>
        <taxon>Trichosporon</taxon>
    </lineage>
</organism>
<dbReference type="Pfam" id="PF08676">
    <property type="entry name" value="MutL_C"/>
    <property type="match status" value="1"/>
</dbReference>
<dbReference type="GeneID" id="25988824"/>
<feature type="region of interest" description="Disordered" evidence="3">
    <location>
        <begin position="967"/>
        <end position="986"/>
    </location>
</feature>
<dbReference type="Gene3D" id="3.30.565.10">
    <property type="entry name" value="Histidine kinase-like ATPase, C-terminal domain"/>
    <property type="match status" value="1"/>
</dbReference>
<dbReference type="GO" id="GO:0005524">
    <property type="term" value="F:ATP binding"/>
    <property type="evidence" value="ECO:0007669"/>
    <property type="project" value="InterPro"/>
</dbReference>
<dbReference type="InterPro" id="IPR013507">
    <property type="entry name" value="DNA_mismatch_S5_2-like"/>
</dbReference>
<proteinExistence type="inferred from homology"/>
<feature type="domain" description="MutL C-terminal dimerisation" evidence="4">
    <location>
        <begin position="785"/>
        <end position="934"/>
    </location>
</feature>
<dbReference type="NCBIfam" id="TIGR00585">
    <property type="entry name" value="mutl"/>
    <property type="match status" value="1"/>
</dbReference>
<evidence type="ECO:0000256" key="1">
    <source>
        <dbReference type="ARBA" id="ARBA00006082"/>
    </source>
</evidence>
<feature type="compositionally biased region" description="Acidic residues" evidence="3">
    <location>
        <begin position="586"/>
        <end position="604"/>
    </location>
</feature>
<dbReference type="InterPro" id="IPR014762">
    <property type="entry name" value="DNA_mismatch_repair_CS"/>
</dbReference>
<feature type="domain" description="DNA mismatch repair protein S5" evidence="5">
    <location>
        <begin position="214"/>
        <end position="351"/>
    </location>
</feature>
<feature type="compositionally biased region" description="Acidic residues" evidence="3">
    <location>
        <begin position="481"/>
        <end position="514"/>
    </location>
</feature>
<evidence type="ECO:0000313" key="6">
    <source>
        <dbReference type="EMBL" id="EJT46101.1"/>
    </source>
</evidence>
<dbReference type="GO" id="GO:0030983">
    <property type="term" value="F:mismatched DNA binding"/>
    <property type="evidence" value="ECO:0007669"/>
    <property type="project" value="InterPro"/>
</dbReference>
<feature type="compositionally biased region" description="Low complexity" evidence="3">
    <location>
        <begin position="517"/>
        <end position="526"/>
    </location>
</feature>